<proteinExistence type="predicted"/>
<accession>A0ABP0MEQ8</accession>
<evidence type="ECO:0000313" key="2">
    <source>
        <dbReference type="Proteomes" id="UP001642464"/>
    </source>
</evidence>
<dbReference type="Proteomes" id="UP001642464">
    <property type="component" value="Unassembled WGS sequence"/>
</dbReference>
<evidence type="ECO:0000313" key="1">
    <source>
        <dbReference type="EMBL" id="CAK9048594.1"/>
    </source>
</evidence>
<dbReference type="InterPro" id="IPR011990">
    <property type="entry name" value="TPR-like_helical_dom_sf"/>
</dbReference>
<keyword evidence="2" id="KW-1185">Reference proteome</keyword>
<comment type="caution">
    <text evidence="1">The sequence shown here is derived from an EMBL/GenBank/DDBJ whole genome shotgun (WGS) entry which is preliminary data.</text>
</comment>
<dbReference type="EMBL" id="CAXAMM010020779">
    <property type="protein sequence ID" value="CAK9048594.1"/>
    <property type="molecule type" value="Genomic_DNA"/>
</dbReference>
<name>A0ABP0MEQ8_9DINO</name>
<gene>
    <name evidence="1" type="ORF">SCF082_LOCUS27051</name>
</gene>
<reference evidence="1 2" key="1">
    <citation type="submission" date="2024-02" db="EMBL/GenBank/DDBJ databases">
        <authorList>
            <person name="Chen Y."/>
            <person name="Shah S."/>
            <person name="Dougan E. K."/>
            <person name="Thang M."/>
            <person name="Chan C."/>
        </authorList>
    </citation>
    <scope>NUCLEOTIDE SEQUENCE [LARGE SCALE GENOMIC DNA]</scope>
</reference>
<sequence>MTCNGALSACAAARRWVRALQTYALTAGRRMRPSVVTGSALLSTLEKGDSWRSALRTLYEMSHAQLQREDMGIKVVLGPWLVKPG</sequence>
<dbReference type="Gene3D" id="1.25.40.10">
    <property type="entry name" value="Tetratricopeptide repeat domain"/>
    <property type="match status" value="1"/>
</dbReference>
<protein>
    <submittedName>
        <fullName evidence="1">Uncharacterized protein</fullName>
    </submittedName>
</protein>
<organism evidence="1 2">
    <name type="scientific">Durusdinium trenchii</name>
    <dbReference type="NCBI Taxonomy" id="1381693"/>
    <lineage>
        <taxon>Eukaryota</taxon>
        <taxon>Sar</taxon>
        <taxon>Alveolata</taxon>
        <taxon>Dinophyceae</taxon>
        <taxon>Suessiales</taxon>
        <taxon>Symbiodiniaceae</taxon>
        <taxon>Durusdinium</taxon>
    </lineage>
</organism>